<dbReference type="NCBIfam" id="TIGR02193">
    <property type="entry name" value="heptsyl_trn_I"/>
    <property type="match status" value="1"/>
</dbReference>
<comment type="caution">
    <text evidence="13">The sequence shown here is derived from an EMBL/GenBank/DDBJ whole genome shotgun (WGS) entry which is preliminary data.</text>
</comment>
<dbReference type="EC" id="2.4.99.23" evidence="9"/>
<dbReference type="Gene3D" id="3.40.50.2000">
    <property type="entry name" value="Glycogen Phosphorylase B"/>
    <property type="match status" value="2"/>
</dbReference>
<dbReference type="PANTHER" id="PTHR30160">
    <property type="entry name" value="TETRAACYLDISACCHARIDE 4'-KINASE-RELATED"/>
    <property type="match status" value="1"/>
</dbReference>
<keyword evidence="7" id="KW-0448">Lipopolysaccharide biosynthesis</keyword>
<gene>
    <name evidence="13" type="ORF">CARN2_0261</name>
</gene>
<dbReference type="InterPro" id="IPR051199">
    <property type="entry name" value="LPS_LOS_Heptosyltrfase"/>
</dbReference>
<evidence type="ECO:0000256" key="3">
    <source>
        <dbReference type="ARBA" id="ARBA00022475"/>
    </source>
</evidence>
<organism evidence="13">
    <name type="scientific">mine drainage metagenome</name>
    <dbReference type="NCBI Taxonomy" id="410659"/>
    <lineage>
        <taxon>unclassified sequences</taxon>
        <taxon>metagenomes</taxon>
        <taxon>ecological metagenomes</taxon>
    </lineage>
</organism>
<evidence type="ECO:0000256" key="2">
    <source>
        <dbReference type="ARBA" id="ARBA00004713"/>
    </source>
</evidence>
<evidence type="ECO:0000313" key="13">
    <source>
        <dbReference type="EMBL" id="CBH99087.1"/>
    </source>
</evidence>
<evidence type="ECO:0000256" key="8">
    <source>
        <dbReference type="ARBA" id="ARBA00023136"/>
    </source>
</evidence>
<protein>
    <recommendedName>
        <fullName evidence="10">Lipopolysaccharide heptosyltransferase 1</fullName>
        <ecNumber evidence="9">2.4.99.23</ecNumber>
    </recommendedName>
    <alternativeName>
        <fullName evidence="11">ADP-heptose:lipopolysaccharide heptosyltransferase I</fullName>
    </alternativeName>
</protein>
<keyword evidence="4" id="KW-0997">Cell inner membrane</keyword>
<dbReference type="EMBL" id="CABM01000065">
    <property type="protein sequence ID" value="CBH99087.1"/>
    <property type="molecule type" value="Genomic_DNA"/>
</dbReference>
<dbReference type="GO" id="GO:0005829">
    <property type="term" value="C:cytosol"/>
    <property type="evidence" value="ECO:0007669"/>
    <property type="project" value="TreeGrafter"/>
</dbReference>
<evidence type="ECO:0000256" key="4">
    <source>
        <dbReference type="ARBA" id="ARBA00022519"/>
    </source>
</evidence>
<evidence type="ECO:0000256" key="11">
    <source>
        <dbReference type="ARBA" id="ARBA00044330"/>
    </source>
</evidence>
<dbReference type="InterPro" id="IPR002201">
    <property type="entry name" value="Glyco_trans_9"/>
</dbReference>
<comment type="pathway">
    <text evidence="2">Bacterial outer membrane biogenesis; LPS core biosynthesis.</text>
</comment>
<dbReference type="GO" id="GO:0008713">
    <property type="term" value="F:ADP-heptose-lipopolysaccharide heptosyltransferase activity"/>
    <property type="evidence" value="ECO:0007669"/>
    <property type="project" value="TreeGrafter"/>
</dbReference>
<dbReference type="PANTHER" id="PTHR30160:SF19">
    <property type="entry name" value="LIPOPOLYSACCHARIDE HEPTOSYLTRANSFERASE 1"/>
    <property type="match status" value="1"/>
</dbReference>
<keyword evidence="6 13" id="KW-0808">Transferase</keyword>
<evidence type="ECO:0000256" key="12">
    <source>
        <dbReference type="ARBA" id="ARBA00049201"/>
    </source>
</evidence>
<name>E6PVY0_9ZZZZ</name>
<dbReference type="GO" id="GO:0005886">
    <property type="term" value="C:plasma membrane"/>
    <property type="evidence" value="ECO:0007669"/>
    <property type="project" value="UniProtKB-SubCell"/>
</dbReference>
<dbReference type="AlphaFoldDB" id="E6PVY0"/>
<evidence type="ECO:0000256" key="6">
    <source>
        <dbReference type="ARBA" id="ARBA00022679"/>
    </source>
</evidence>
<accession>E6PVY0</accession>
<reference evidence="13" key="1">
    <citation type="submission" date="2009-10" db="EMBL/GenBank/DDBJ databases">
        <title>Diversity of trophic interactions inside an arsenic-rich microbial ecosystem.</title>
        <authorList>
            <person name="Bertin P.N."/>
            <person name="Heinrich-Salmeron A."/>
            <person name="Pelletier E."/>
            <person name="Goulhen-Chollet F."/>
            <person name="Arsene-Ploetze F."/>
            <person name="Gallien S."/>
            <person name="Calteau A."/>
            <person name="Vallenet D."/>
            <person name="Casiot C."/>
            <person name="Chane-Woon-Ming B."/>
            <person name="Giloteaux L."/>
            <person name="Barakat M."/>
            <person name="Bonnefoy V."/>
            <person name="Bruneel O."/>
            <person name="Chandler M."/>
            <person name="Cleiss J."/>
            <person name="Duran R."/>
            <person name="Elbaz-Poulichet F."/>
            <person name="Fonknechten N."/>
            <person name="Lauga B."/>
            <person name="Mornico D."/>
            <person name="Ortet P."/>
            <person name="Schaeffer C."/>
            <person name="Siguier P."/>
            <person name="Alexander Thil Smith A."/>
            <person name="Van Dorsselaer A."/>
            <person name="Weissenbach J."/>
            <person name="Medigue C."/>
            <person name="Le Paslier D."/>
        </authorList>
    </citation>
    <scope>NUCLEOTIDE SEQUENCE</scope>
</reference>
<dbReference type="CDD" id="cd03789">
    <property type="entry name" value="GT9_LPS_heptosyltransferase"/>
    <property type="match status" value="1"/>
</dbReference>
<evidence type="ECO:0000256" key="1">
    <source>
        <dbReference type="ARBA" id="ARBA00004515"/>
    </source>
</evidence>
<keyword evidence="3" id="KW-1003">Cell membrane</keyword>
<keyword evidence="8" id="KW-0472">Membrane</keyword>
<comment type="catalytic activity">
    <reaction evidence="12">
        <text>an alpha-Kdo-(2-&gt;4)-alpha-Kdo-(2-&gt;6)-lipid A + ADP-L-glycero-beta-D-manno-heptose = an L-alpha-D-Hep-(1-&gt;5)-[alpha-Kdo-(2-&gt;4)]-alpha-Kdo-(2-&gt;6)-lipid A + ADP + H(+)</text>
        <dbReference type="Rhea" id="RHEA:74067"/>
        <dbReference type="ChEBI" id="CHEBI:15378"/>
        <dbReference type="ChEBI" id="CHEBI:61506"/>
        <dbReference type="ChEBI" id="CHEBI:176431"/>
        <dbReference type="ChEBI" id="CHEBI:193068"/>
        <dbReference type="ChEBI" id="CHEBI:456216"/>
        <dbReference type="EC" id="2.4.99.23"/>
    </reaction>
</comment>
<evidence type="ECO:0000256" key="9">
    <source>
        <dbReference type="ARBA" id="ARBA00044041"/>
    </source>
</evidence>
<keyword evidence="5" id="KW-0328">Glycosyltransferase</keyword>
<sequence length="348" mass="38239">MDMRRAKGVPMRPALPLRWGESGLPAAPRRMLLVQISAMGDQMQALPAVSDIAARWPGIDIDWAVDARFADIPRLHPAVRHVFALPLKAVQGRQGMAALRVVLRQIRALRAERYDLVWDPHSVLKSAIISRLAKSPLRVGYRAQDCGGEPLAALAYRLHFARPVGMHGTEGRRVFAQAVLDTDLARPIDYAIDQRFPYRHDPAAPPTVFLAHGASKPEKLWPLGHWQQLAARLVEQGLRLQVAWGNAAERERAQRIIEGLPTGAAQILDRRSLLDMLHIIAQCRLVIGVDTGFTHMAAALRRPVVGLFVSTGPELFTPTSPALARTLGGNSVTPSVDAAWNAAHELLV</sequence>
<dbReference type="Pfam" id="PF01075">
    <property type="entry name" value="Glyco_transf_9"/>
    <property type="match status" value="1"/>
</dbReference>
<evidence type="ECO:0000256" key="7">
    <source>
        <dbReference type="ARBA" id="ARBA00022985"/>
    </source>
</evidence>
<comment type="subcellular location">
    <subcellularLocation>
        <location evidence="1">Cell inner membrane</location>
        <topology evidence="1">Peripheral membrane protein</topology>
        <orientation evidence="1">Cytoplasmic side</orientation>
    </subcellularLocation>
</comment>
<dbReference type="InterPro" id="IPR011908">
    <property type="entry name" value="LipoPS_heptosylTferase-I"/>
</dbReference>
<dbReference type="GO" id="GO:0009244">
    <property type="term" value="P:lipopolysaccharide core region biosynthetic process"/>
    <property type="evidence" value="ECO:0007669"/>
    <property type="project" value="InterPro"/>
</dbReference>
<evidence type="ECO:0000256" key="10">
    <source>
        <dbReference type="ARBA" id="ARBA00044190"/>
    </source>
</evidence>
<dbReference type="SUPFAM" id="SSF53756">
    <property type="entry name" value="UDP-Glycosyltransferase/glycogen phosphorylase"/>
    <property type="match status" value="1"/>
</dbReference>
<evidence type="ECO:0000256" key="5">
    <source>
        <dbReference type="ARBA" id="ARBA00022676"/>
    </source>
</evidence>
<proteinExistence type="predicted"/>